<proteinExistence type="predicted"/>
<keyword evidence="3" id="KW-1185">Reference proteome</keyword>
<sequence length="106" mass="11498">PLQNSQKSISIGYLPGSSDHRHSPQITSVHAGWRGIAGQTNQTHQIQDLAVAPRPSFNLTINIDLAKVQRSQHCPPMVFDTSMGAFKNERANRSEGANTARGHAGE</sequence>
<feature type="region of interest" description="Disordered" evidence="1">
    <location>
        <begin position="1"/>
        <end position="25"/>
    </location>
</feature>
<dbReference type="EMBL" id="JAQQXS010000014">
    <property type="protein sequence ID" value="MDC8786648.1"/>
    <property type="molecule type" value="Genomic_DNA"/>
</dbReference>
<accession>A0ABT5KUN4</accession>
<reference evidence="2 3" key="1">
    <citation type="submission" date="2022-10" db="EMBL/GenBank/DDBJ databases">
        <title>paucibacter sp. hw8 Genome sequencing.</title>
        <authorList>
            <person name="Park S."/>
        </authorList>
    </citation>
    <scope>NUCLEOTIDE SEQUENCE [LARGE SCALE GENOMIC DNA]</scope>
    <source>
        <strain evidence="3">hw8</strain>
    </source>
</reference>
<evidence type="ECO:0000313" key="3">
    <source>
        <dbReference type="Proteomes" id="UP001219862"/>
    </source>
</evidence>
<evidence type="ECO:0000256" key="1">
    <source>
        <dbReference type="SAM" id="MobiDB-lite"/>
    </source>
</evidence>
<gene>
    <name evidence="2" type="ORF">PRZ01_15770</name>
</gene>
<protein>
    <submittedName>
        <fullName evidence="2">Uncharacterized protein</fullName>
    </submittedName>
</protein>
<dbReference type="Proteomes" id="UP001219862">
    <property type="component" value="Unassembled WGS sequence"/>
</dbReference>
<comment type="caution">
    <text evidence="2">The sequence shown here is derived from an EMBL/GenBank/DDBJ whole genome shotgun (WGS) entry which is preliminary data.</text>
</comment>
<name>A0ABT5KUN4_9BURK</name>
<organism evidence="2 3">
    <name type="scientific">Roseateles koreensis</name>
    <dbReference type="NCBI Taxonomy" id="2987526"/>
    <lineage>
        <taxon>Bacteria</taxon>
        <taxon>Pseudomonadati</taxon>
        <taxon>Pseudomonadota</taxon>
        <taxon>Betaproteobacteria</taxon>
        <taxon>Burkholderiales</taxon>
        <taxon>Sphaerotilaceae</taxon>
        <taxon>Roseateles</taxon>
    </lineage>
</organism>
<dbReference type="RefSeq" id="WP_273597755.1">
    <property type="nucleotide sequence ID" value="NZ_JAQQXS010000014.1"/>
</dbReference>
<evidence type="ECO:0000313" key="2">
    <source>
        <dbReference type="EMBL" id="MDC8786648.1"/>
    </source>
</evidence>
<feature type="non-terminal residue" evidence="2">
    <location>
        <position position="1"/>
    </location>
</feature>